<keyword evidence="3" id="KW-1185">Reference proteome</keyword>
<gene>
    <name evidence="2" type="ORF">KV396_07545</name>
</gene>
<proteinExistence type="predicted"/>
<keyword evidence="1" id="KW-1133">Transmembrane helix</keyword>
<evidence type="ECO:0000313" key="2">
    <source>
        <dbReference type="EMBL" id="UPL14338.1"/>
    </source>
</evidence>
<feature type="transmembrane region" description="Helical" evidence="1">
    <location>
        <begin position="18"/>
        <end position="38"/>
    </location>
</feature>
<name>A0ABY4ISN6_9MICO</name>
<protein>
    <submittedName>
        <fullName evidence="2">Uncharacterized protein</fullName>
    </submittedName>
</protein>
<reference evidence="2 3" key="1">
    <citation type="submission" date="2021-06" db="EMBL/GenBank/DDBJ databases">
        <title>Genome-based taxonomic framework of Microbacterium strains isolated from marine environment, the description of four new species and reclassification of four preexisting species.</title>
        <authorList>
            <person name="Lee S.D."/>
            <person name="Kim S.-M."/>
            <person name="Byeon Y.-S."/>
            <person name="Yang H.L."/>
            <person name="Kim I.S."/>
        </authorList>
    </citation>
    <scope>NUCLEOTIDE SEQUENCE [LARGE SCALE GENOMIC DNA]</scope>
    <source>
        <strain evidence="2 3">SSW1-36</strain>
    </source>
</reference>
<keyword evidence="1" id="KW-0472">Membrane</keyword>
<keyword evidence="1" id="KW-0812">Transmembrane</keyword>
<evidence type="ECO:0000313" key="3">
    <source>
        <dbReference type="Proteomes" id="UP000831963"/>
    </source>
</evidence>
<accession>A0ABY4ISN6</accession>
<dbReference type="Proteomes" id="UP000831963">
    <property type="component" value="Chromosome"/>
</dbReference>
<evidence type="ECO:0000256" key="1">
    <source>
        <dbReference type="SAM" id="Phobius"/>
    </source>
</evidence>
<sequence>MTNSPAPHVRPNRITLPALAPTLFVVAALFLPIGAFLGTINADRDADWAIFQTQLGTVIFWFGAMSLFIGLLLVGIRSIAQQHLDFALRAQRLQRPE</sequence>
<feature type="transmembrane region" description="Helical" evidence="1">
    <location>
        <begin position="58"/>
        <end position="80"/>
    </location>
</feature>
<dbReference type="RefSeq" id="WP_247957399.1">
    <property type="nucleotide sequence ID" value="NZ_CP078077.1"/>
</dbReference>
<dbReference type="EMBL" id="CP078077">
    <property type="protein sequence ID" value="UPL14338.1"/>
    <property type="molecule type" value="Genomic_DNA"/>
</dbReference>
<organism evidence="2 3">
    <name type="scientific">Microbacterium galbinum</name>
    <dbReference type="NCBI Taxonomy" id="2851646"/>
    <lineage>
        <taxon>Bacteria</taxon>
        <taxon>Bacillati</taxon>
        <taxon>Actinomycetota</taxon>
        <taxon>Actinomycetes</taxon>
        <taxon>Micrococcales</taxon>
        <taxon>Microbacteriaceae</taxon>
        <taxon>Microbacterium</taxon>
    </lineage>
</organism>